<dbReference type="PANTHER" id="PTHR30576">
    <property type="entry name" value="COLANIC BIOSYNTHESIS UDP-GLUCOSE LIPID CARRIER TRANSFERASE"/>
    <property type="match status" value="1"/>
</dbReference>
<evidence type="ECO:0000256" key="3">
    <source>
        <dbReference type="ARBA" id="ARBA00022679"/>
    </source>
</evidence>
<feature type="domain" description="Bacterial sugar transferase" evidence="9">
    <location>
        <begin position="295"/>
        <end position="479"/>
    </location>
</feature>
<reference evidence="10" key="1">
    <citation type="submission" date="2023-02" db="EMBL/GenBank/DDBJ databases">
        <title>Genome sequence of Hyphococcus flavus.</title>
        <authorList>
            <person name="Rong J.-C."/>
            <person name="Zhao Q."/>
            <person name="Yi M."/>
            <person name="Wu J.-Y."/>
        </authorList>
    </citation>
    <scope>NUCLEOTIDE SEQUENCE</scope>
    <source>
        <strain evidence="10">MCCC 1K03223</strain>
    </source>
</reference>
<dbReference type="EMBL" id="CP118166">
    <property type="protein sequence ID" value="WDI32091.1"/>
    <property type="molecule type" value="Genomic_DNA"/>
</dbReference>
<keyword evidence="4 8" id="KW-0812">Transmembrane</keyword>
<evidence type="ECO:0000256" key="6">
    <source>
        <dbReference type="ARBA" id="ARBA00023136"/>
    </source>
</evidence>
<dbReference type="SUPFAM" id="SSF51735">
    <property type="entry name" value="NAD(P)-binding Rossmann-fold domains"/>
    <property type="match status" value="1"/>
</dbReference>
<dbReference type="Proteomes" id="UP001214043">
    <property type="component" value="Chromosome"/>
</dbReference>
<evidence type="ECO:0000256" key="7">
    <source>
        <dbReference type="ARBA" id="ARBA00023169"/>
    </source>
</evidence>
<evidence type="ECO:0000313" key="11">
    <source>
        <dbReference type="Proteomes" id="UP001214043"/>
    </source>
</evidence>
<dbReference type="GO" id="GO:0016020">
    <property type="term" value="C:membrane"/>
    <property type="evidence" value="ECO:0007669"/>
    <property type="project" value="UniProtKB-SubCell"/>
</dbReference>
<keyword evidence="3 10" id="KW-0808">Transferase</keyword>
<feature type="transmembrane region" description="Helical" evidence="8">
    <location>
        <begin position="128"/>
        <end position="148"/>
    </location>
</feature>
<accession>A0AAE9ZJ87</accession>
<evidence type="ECO:0000256" key="5">
    <source>
        <dbReference type="ARBA" id="ARBA00022989"/>
    </source>
</evidence>
<comment type="subcellular location">
    <subcellularLocation>
        <location evidence="1">Membrane</location>
        <topology evidence="1">Multi-pass membrane protein</topology>
    </subcellularLocation>
</comment>
<keyword evidence="7" id="KW-0270">Exopolysaccharide synthesis</keyword>
<feature type="transmembrane region" description="Helical" evidence="8">
    <location>
        <begin position="101"/>
        <end position="122"/>
    </location>
</feature>
<proteinExistence type="inferred from homology"/>
<dbReference type="Pfam" id="PF02397">
    <property type="entry name" value="Bac_transf"/>
    <property type="match status" value="1"/>
</dbReference>
<gene>
    <name evidence="10" type="ORF">PUV54_02660</name>
</gene>
<evidence type="ECO:0000256" key="1">
    <source>
        <dbReference type="ARBA" id="ARBA00004141"/>
    </source>
</evidence>
<dbReference type="RefSeq" id="WP_274493979.1">
    <property type="nucleotide sequence ID" value="NZ_CP118166.1"/>
</dbReference>
<dbReference type="InterPro" id="IPR003362">
    <property type="entry name" value="Bact_transf"/>
</dbReference>
<dbReference type="InterPro" id="IPR017473">
    <property type="entry name" value="Undecaprenyl-P_gluc_Ptfrase"/>
</dbReference>
<organism evidence="10 11">
    <name type="scientific">Hyphococcus flavus</name>
    <dbReference type="NCBI Taxonomy" id="1866326"/>
    <lineage>
        <taxon>Bacteria</taxon>
        <taxon>Pseudomonadati</taxon>
        <taxon>Pseudomonadota</taxon>
        <taxon>Alphaproteobacteria</taxon>
        <taxon>Parvularculales</taxon>
        <taxon>Parvularculaceae</taxon>
        <taxon>Hyphococcus</taxon>
    </lineage>
</organism>
<dbReference type="InterPro" id="IPR036291">
    <property type="entry name" value="NAD(P)-bd_dom_sf"/>
</dbReference>
<evidence type="ECO:0000259" key="9">
    <source>
        <dbReference type="Pfam" id="PF02397"/>
    </source>
</evidence>
<evidence type="ECO:0000256" key="2">
    <source>
        <dbReference type="ARBA" id="ARBA00006464"/>
    </source>
</evidence>
<protein>
    <submittedName>
        <fullName evidence="10">Undecaprenyl-phosphate glucose phosphotransferase</fullName>
        <ecNumber evidence="10">2.7.8.31</ecNumber>
    </submittedName>
</protein>
<feature type="transmembrane region" description="Helical" evidence="8">
    <location>
        <begin position="62"/>
        <end position="80"/>
    </location>
</feature>
<dbReference type="NCBIfam" id="TIGR03023">
    <property type="entry name" value="WcaJ_sugtrans"/>
    <property type="match status" value="1"/>
</dbReference>
<keyword evidence="6 8" id="KW-0472">Membrane</keyword>
<dbReference type="PANTHER" id="PTHR30576:SF0">
    <property type="entry name" value="UNDECAPRENYL-PHOSPHATE N-ACETYLGALACTOSAMINYL 1-PHOSPHATE TRANSFERASE-RELATED"/>
    <property type="match status" value="1"/>
</dbReference>
<dbReference type="KEGG" id="hfl:PUV54_02660"/>
<name>A0AAE9ZJ87_9PROT</name>
<dbReference type="InterPro" id="IPR017475">
    <property type="entry name" value="EPS_sugar_tfrase"/>
</dbReference>
<comment type="similarity">
    <text evidence="2">Belongs to the bacterial sugar transferase family.</text>
</comment>
<feature type="transmembrane region" description="Helical" evidence="8">
    <location>
        <begin position="27"/>
        <end position="50"/>
    </location>
</feature>
<dbReference type="EC" id="2.7.8.31" evidence="10"/>
<feature type="transmembrane region" description="Helical" evidence="8">
    <location>
        <begin position="300"/>
        <end position="321"/>
    </location>
</feature>
<keyword evidence="11" id="KW-1185">Reference proteome</keyword>
<dbReference type="Gene3D" id="3.40.50.720">
    <property type="entry name" value="NAD(P)-binding Rossmann-like Domain"/>
    <property type="match status" value="1"/>
</dbReference>
<evidence type="ECO:0000256" key="8">
    <source>
        <dbReference type="SAM" id="Phobius"/>
    </source>
</evidence>
<dbReference type="GO" id="GO:0089702">
    <property type="term" value="F:undecaprenyl-phosphate glucose phosphotransferase activity"/>
    <property type="evidence" value="ECO:0007669"/>
    <property type="project" value="UniProtKB-EC"/>
</dbReference>
<dbReference type="GO" id="GO:0000271">
    <property type="term" value="P:polysaccharide biosynthetic process"/>
    <property type="evidence" value="ECO:0007669"/>
    <property type="project" value="UniProtKB-KW"/>
</dbReference>
<keyword evidence="5 8" id="KW-1133">Transmembrane helix</keyword>
<evidence type="ECO:0000313" key="10">
    <source>
        <dbReference type="EMBL" id="WDI32091.1"/>
    </source>
</evidence>
<dbReference type="NCBIfam" id="TIGR03025">
    <property type="entry name" value="EPS_sugtrans"/>
    <property type="match status" value="1"/>
</dbReference>
<dbReference type="AlphaFoldDB" id="A0AAE9ZJ87"/>
<evidence type="ECO:0000256" key="4">
    <source>
        <dbReference type="ARBA" id="ARBA00022692"/>
    </source>
</evidence>
<dbReference type="Pfam" id="PF13727">
    <property type="entry name" value="CoA_binding_3"/>
    <property type="match status" value="1"/>
</dbReference>
<sequence length="485" mass="53036">MAEPGVSSADSFSSDGVRRRAPIARALFGDVVQFIDFMLVIMSSVGVAFFYHTFWLETPFDFQSYAAAGIMGATVFTALMRRDGYYDFEQLISAEWSLRAIFSRWALTVLGLLAFGFALKISDEFSRVWLFAWSGVALGSVIGVRYAAVAFVRRMSRDGGVFARRVAVVGATSLGAKFAEMAADSPAGISIVGVYDAELSDRGDTHLSGSKGNLGDLATAARGGEIDDIVIAVPRAAPEDMAKLVRRLSILPVSIAICPNIHWLDHLGGAITDVGGVRVLSLYRRPLEGWGGVIKTVEDYVLGALALIALSPVMLIIALIIKAQGKGPILFAQQRHGFNNAVFKVYKFRTMTVADDGDVIEQAKPGDPRITPIGKILRRYSLDELPQLFNVIKGDMSLVGPRPHALAHNHQYARMIENYSGRHKVKPGITGWAQVNGFRGETSETEQMAGRVRYDLAYVDNWSLWFDIKILILTVRAVVFPKNAV</sequence>